<dbReference type="InterPro" id="IPR005149">
    <property type="entry name" value="Tscrpt_reg_PadR_N"/>
</dbReference>
<evidence type="ECO:0000313" key="3">
    <source>
        <dbReference type="Proteomes" id="UP001596317"/>
    </source>
</evidence>
<dbReference type="PANTHER" id="PTHR33169">
    <property type="entry name" value="PADR-FAMILY TRANSCRIPTIONAL REGULATOR"/>
    <property type="match status" value="1"/>
</dbReference>
<evidence type="ECO:0000259" key="1">
    <source>
        <dbReference type="Pfam" id="PF03551"/>
    </source>
</evidence>
<dbReference type="Gene3D" id="1.10.10.10">
    <property type="entry name" value="Winged helix-like DNA-binding domain superfamily/Winged helix DNA-binding domain"/>
    <property type="match status" value="1"/>
</dbReference>
<dbReference type="EMBL" id="JBHSWB010000001">
    <property type="protein sequence ID" value="MFC6661415.1"/>
    <property type="molecule type" value="Genomic_DNA"/>
</dbReference>
<dbReference type="Proteomes" id="UP001596317">
    <property type="component" value="Unassembled WGS sequence"/>
</dbReference>
<accession>A0ABW1ZLX6</accession>
<evidence type="ECO:0000313" key="2">
    <source>
        <dbReference type="EMBL" id="MFC6661415.1"/>
    </source>
</evidence>
<gene>
    <name evidence="2" type="ORF">ACFP90_14475</name>
</gene>
<organism evidence="2 3">
    <name type="scientific">Deinococcus multiflagellatus</name>
    <dbReference type="NCBI Taxonomy" id="1656887"/>
    <lineage>
        <taxon>Bacteria</taxon>
        <taxon>Thermotogati</taxon>
        <taxon>Deinococcota</taxon>
        <taxon>Deinococci</taxon>
        <taxon>Deinococcales</taxon>
        <taxon>Deinococcaceae</taxon>
        <taxon>Deinococcus</taxon>
    </lineage>
</organism>
<dbReference type="InterPro" id="IPR036390">
    <property type="entry name" value="WH_DNA-bd_sf"/>
</dbReference>
<dbReference type="RefSeq" id="WP_380056877.1">
    <property type="nucleotide sequence ID" value="NZ_JBHSWB010000001.1"/>
</dbReference>
<proteinExistence type="predicted"/>
<feature type="domain" description="Transcription regulator PadR N-terminal" evidence="1">
    <location>
        <begin position="14"/>
        <end position="88"/>
    </location>
</feature>
<dbReference type="InterPro" id="IPR036388">
    <property type="entry name" value="WH-like_DNA-bd_sf"/>
</dbReference>
<name>A0ABW1ZLX6_9DEIO</name>
<dbReference type="PANTHER" id="PTHR33169:SF14">
    <property type="entry name" value="TRANSCRIPTIONAL REGULATOR RV3488"/>
    <property type="match status" value="1"/>
</dbReference>
<keyword evidence="3" id="KW-1185">Reference proteome</keyword>
<dbReference type="InterPro" id="IPR052509">
    <property type="entry name" value="Metal_resp_DNA-bind_regulator"/>
</dbReference>
<protein>
    <submittedName>
        <fullName evidence="2">PadR family transcriptional regulator</fullName>
    </submittedName>
</protein>
<comment type="caution">
    <text evidence="2">The sequence shown here is derived from an EMBL/GenBank/DDBJ whole genome shotgun (WGS) entry which is preliminary data.</text>
</comment>
<dbReference type="Pfam" id="PF03551">
    <property type="entry name" value="PadR"/>
    <property type="match status" value="1"/>
</dbReference>
<sequence>MDAQQLKGHLDLLLLASLEHGPRYGGQIIADVQAATDGYFSLREGTLYPALHRLEKQGFLRGEFQVLPRGGSPVKVYTLTPAGQRELRAQRERYEQFARAVRGVIGGCHERHRPVFAPGHAWAVGPEAPRSAVGTARGH</sequence>
<reference evidence="3" key="1">
    <citation type="journal article" date="2019" name="Int. J. Syst. Evol. Microbiol.">
        <title>The Global Catalogue of Microorganisms (GCM) 10K type strain sequencing project: providing services to taxonomists for standard genome sequencing and annotation.</title>
        <authorList>
            <consortium name="The Broad Institute Genomics Platform"/>
            <consortium name="The Broad Institute Genome Sequencing Center for Infectious Disease"/>
            <person name="Wu L."/>
            <person name="Ma J."/>
        </authorList>
    </citation>
    <scope>NUCLEOTIDE SEQUENCE [LARGE SCALE GENOMIC DNA]</scope>
    <source>
        <strain evidence="3">CCUG 63830</strain>
    </source>
</reference>
<dbReference type="SUPFAM" id="SSF46785">
    <property type="entry name" value="Winged helix' DNA-binding domain"/>
    <property type="match status" value="1"/>
</dbReference>